<evidence type="ECO:0000256" key="3">
    <source>
        <dbReference type="ARBA" id="ARBA00004496"/>
    </source>
</evidence>
<evidence type="ECO:0000256" key="17">
    <source>
        <dbReference type="HAMAP-Rule" id="MF_00110"/>
    </source>
</evidence>
<keyword evidence="14 17" id="KW-0057">Aromatic amino acid biosynthesis</keyword>
<feature type="domain" description="3-dehydroquinate synthase C-terminal" evidence="20">
    <location>
        <begin position="181"/>
        <end position="323"/>
    </location>
</feature>
<comment type="caution">
    <text evidence="21">The sequence shown here is derived from an EMBL/GenBank/DDBJ whole genome shotgun (WGS) entry which is preliminary data.</text>
</comment>
<feature type="binding site" evidence="17">
    <location>
        <begin position="130"/>
        <end position="131"/>
    </location>
    <ligand>
        <name>NAD(+)</name>
        <dbReference type="ChEBI" id="CHEBI:57540"/>
    </ligand>
</feature>
<dbReference type="Gene3D" id="1.20.1090.10">
    <property type="entry name" value="Dehydroquinate synthase-like - alpha domain"/>
    <property type="match status" value="1"/>
</dbReference>
<feature type="binding site" evidence="17">
    <location>
        <position position="151"/>
    </location>
    <ligand>
        <name>NAD(+)</name>
        <dbReference type="ChEBI" id="CHEBI:57540"/>
    </ligand>
</feature>
<feature type="binding site" evidence="17">
    <location>
        <position position="184"/>
    </location>
    <ligand>
        <name>Zn(2+)</name>
        <dbReference type="ChEBI" id="CHEBI:29105"/>
    </ligand>
</feature>
<evidence type="ECO:0000259" key="20">
    <source>
        <dbReference type="Pfam" id="PF24621"/>
    </source>
</evidence>
<evidence type="ECO:0000256" key="18">
    <source>
        <dbReference type="SAM" id="Phobius"/>
    </source>
</evidence>
<evidence type="ECO:0000256" key="9">
    <source>
        <dbReference type="ARBA" id="ARBA00022605"/>
    </source>
</evidence>
<keyword evidence="18" id="KW-0812">Transmembrane</keyword>
<dbReference type="RefSeq" id="WP_204205341.1">
    <property type="nucleotide sequence ID" value="NZ_JAFELM010000045.1"/>
</dbReference>
<comment type="pathway">
    <text evidence="4 17">Metabolic intermediate biosynthesis; chorismate biosynthesis; chorismate from D-erythrose 4-phosphate and phosphoenolpyruvate: step 2/7.</text>
</comment>
<sequence length="362" mass="40205">MNELLIQTNSKEYPLIIGENLFLQKDILLRAIGEKPTSILVITDDHISSLYLQRVVHALDEISPIFTKVIRSGEASKSFDMYYECQTFALAKGLDRKSLIIALGGGVIGDLAGFVAATFMRGIRFIQIPTTILAHDSAVGGKVAINHPLGKNTIGAFHQPEAVLYDTTFLKTLPPEEKRSGFAEIIKESLILEKNFYQWLKTSVPTLDSLHGSILQEALLKGMRVKATIVSQDERETGIRAYLNFGHTLGHALESVLGYGKISHGDAVAIGMIFAMKVSEKQLNVTLPIREMQKWFNDIGFPLFPKGLSAHDILESMKKDKKVVRGKVRMNLMKEIGALAIEEVDDELLLTLLKQECEEVNV</sequence>
<evidence type="ECO:0000256" key="5">
    <source>
        <dbReference type="ARBA" id="ARBA00005412"/>
    </source>
</evidence>
<dbReference type="PANTHER" id="PTHR43622">
    <property type="entry name" value="3-DEHYDROQUINATE SYNTHASE"/>
    <property type="match status" value="1"/>
</dbReference>
<evidence type="ECO:0000256" key="14">
    <source>
        <dbReference type="ARBA" id="ARBA00023141"/>
    </source>
</evidence>
<evidence type="ECO:0000256" key="4">
    <source>
        <dbReference type="ARBA" id="ARBA00004661"/>
    </source>
</evidence>
<feature type="binding site" evidence="17">
    <location>
        <position position="264"/>
    </location>
    <ligand>
        <name>Zn(2+)</name>
        <dbReference type="ChEBI" id="CHEBI:29105"/>
    </ligand>
</feature>
<feature type="binding site" evidence="17">
    <location>
        <begin position="72"/>
        <end position="77"/>
    </location>
    <ligand>
        <name>NAD(+)</name>
        <dbReference type="ChEBI" id="CHEBI:57540"/>
    </ligand>
</feature>
<keyword evidence="13 17" id="KW-0520">NAD</keyword>
<organism evidence="21 22">
    <name type="scientific">Bacillus suaedaesalsae</name>
    <dbReference type="NCBI Taxonomy" id="2810349"/>
    <lineage>
        <taxon>Bacteria</taxon>
        <taxon>Bacillati</taxon>
        <taxon>Bacillota</taxon>
        <taxon>Bacilli</taxon>
        <taxon>Bacillales</taxon>
        <taxon>Bacillaceae</taxon>
        <taxon>Bacillus</taxon>
    </lineage>
</organism>
<keyword evidence="9 17" id="KW-0028">Amino-acid biosynthesis</keyword>
<dbReference type="CDD" id="cd08195">
    <property type="entry name" value="DHQS"/>
    <property type="match status" value="1"/>
</dbReference>
<dbReference type="Gene3D" id="3.40.50.1970">
    <property type="match status" value="1"/>
</dbReference>
<evidence type="ECO:0000313" key="22">
    <source>
        <dbReference type="Proteomes" id="UP001518925"/>
    </source>
</evidence>
<evidence type="ECO:0000256" key="8">
    <source>
        <dbReference type="ARBA" id="ARBA00022490"/>
    </source>
</evidence>
<dbReference type="InterPro" id="IPR050071">
    <property type="entry name" value="Dehydroquinate_synthase"/>
</dbReference>
<feature type="binding site" evidence="17">
    <location>
        <begin position="169"/>
        <end position="172"/>
    </location>
    <ligand>
        <name>NAD(+)</name>
        <dbReference type="ChEBI" id="CHEBI:57540"/>
    </ligand>
</feature>
<dbReference type="PIRSF" id="PIRSF001455">
    <property type="entry name" value="DHQ_synth"/>
    <property type="match status" value="1"/>
</dbReference>
<keyword evidence="22" id="KW-1185">Reference proteome</keyword>
<evidence type="ECO:0000256" key="7">
    <source>
        <dbReference type="ARBA" id="ARBA00017684"/>
    </source>
</evidence>
<evidence type="ECO:0000256" key="11">
    <source>
        <dbReference type="ARBA" id="ARBA00022741"/>
    </source>
</evidence>
<name>A0ABS2DN09_9BACI</name>
<dbReference type="InterPro" id="IPR030960">
    <property type="entry name" value="DHQS/DOIS_N"/>
</dbReference>
<keyword evidence="8 17" id="KW-0963">Cytoplasm</keyword>
<feature type="binding site" evidence="17">
    <location>
        <position position="142"/>
    </location>
    <ligand>
        <name>NAD(+)</name>
        <dbReference type="ChEBI" id="CHEBI:57540"/>
    </ligand>
</feature>
<accession>A0ABS2DN09</accession>
<dbReference type="EMBL" id="JAFELM010000045">
    <property type="protein sequence ID" value="MBM6619862.1"/>
    <property type="molecule type" value="Genomic_DNA"/>
</dbReference>
<dbReference type="HAMAP" id="MF_00110">
    <property type="entry name" value="DHQ_synthase"/>
    <property type="match status" value="1"/>
</dbReference>
<reference evidence="21 22" key="1">
    <citation type="submission" date="2021-02" db="EMBL/GenBank/DDBJ databases">
        <title>Bacillus sp. RD4P76, an endophyte from a halophyte.</title>
        <authorList>
            <person name="Sun J.-Q."/>
        </authorList>
    </citation>
    <scope>NUCLEOTIDE SEQUENCE [LARGE SCALE GENOMIC DNA]</scope>
    <source>
        <strain evidence="21 22">RD4P76</strain>
    </source>
</reference>
<evidence type="ECO:0000256" key="1">
    <source>
        <dbReference type="ARBA" id="ARBA00001393"/>
    </source>
</evidence>
<dbReference type="InterPro" id="IPR030963">
    <property type="entry name" value="DHQ_synth_fam"/>
</dbReference>
<dbReference type="Proteomes" id="UP001518925">
    <property type="component" value="Unassembled WGS sequence"/>
</dbReference>
<evidence type="ECO:0000256" key="10">
    <source>
        <dbReference type="ARBA" id="ARBA00022723"/>
    </source>
</evidence>
<dbReference type="SUPFAM" id="SSF56796">
    <property type="entry name" value="Dehydroquinate synthase-like"/>
    <property type="match status" value="1"/>
</dbReference>
<comment type="function">
    <text evidence="17">Catalyzes the conversion of 3-deoxy-D-arabino-heptulosonate 7-phosphate (DAHP) to dehydroquinate (DHQ).</text>
</comment>
<evidence type="ECO:0000313" key="21">
    <source>
        <dbReference type="EMBL" id="MBM6619862.1"/>
    </source>
</evidence>
<proteinExistence type="inferred from homology"/>
<dbReference type="EC" id="4.2.3.4" evidence="6 17"/>
<feature type="domain" description="3-dehydroquinate synthase N-terminal" evidence="19">
    <location>
        <begin position="69"/>
        <end position="179"/>
    </location>
</feature>
<comment type="similarity">
    <text evidence="5 17">Belongs to the sugar phosphate cyclases superfamily. Dehydroquinate synthase family.</text>
</comment>
<protein>
    <recommendedName>
        <fullName evidence="7 17">3-dehydroquinate synthase</fullName>
        <shortName evidence="17">DHQS</shortName>
        <ecNumber evidence="6 17">4.2.3.4</ecNumber>
    </recommendedName>
</protein>
<comment type="cofactor">
    <cofactor evidence="2 17">
        <name>NAD(+)</name>
        <dbReference type="ChEBI" id="CHEBI:57540"/>
    </cofactor>
</comment>
<feature type="binding site" evidence="17">
    <location>
        <begin position="106"/>
        <end position="110"/>
    </location>
    <ligand>
        <name>NAD(+)</name>
        <dbReference type="ChEBI" id="CHEBI:57540"/>
    </ligand>
</feature>
<dbReference type="InterPro" id="IPR016037">
    <property type="entry name" value="DHQ_synth_AroB"/>
</dbReference>
<keyword evidence="18" id="KW-1133">Transmembrane helix</keyword>
<evidence type="ECO:0000256" key="13">
    <source>
        <dbReference type="ARBA" id="ARBA00023027"/>
    </source>
</evidence>
<evidence type="ECO:0000259" key="19">
    <source>
        <dbReference type="Pfam" id="PF01761"/>
    </source>
</evidence>
<evidence type="ECO:0000256" key="6">
    <source>
        <dbReference type="ARBA" id="ARBA00013031"/>
    </source>
</evidence>
<gene>
    <name evidence="17" type="primary">aroB</name>
    <name evidence="21" type="ORF">JR050_19550</name>
</gene>
<evidence type="ECO:0000256" key="2">
    <source>
        <dbReference type="ARBA" id="ARBA00001911"/>
    </source>
</evidence>
<keyword evidence="15 17" id="KW-0456">Lyase</keyword>
<keyword evidence="10 17" id="KW-0479">Metal-binding</keyword>
<dbReference type="InterPro" id="IPR056179">
    <property type="entry name" value="DHQS_C"/>
</dbReference>
<evidence type="ECO:0000256" key="16">
    <source>
        <dbReference type="ARBA" id="ARBA00023285"/>
    </source>
</evidence>
<dbReference type="Pfam" id="PF01761">
    <property type="entry name" value="DHQ_synthase"/>
    <property type="match status" value="1"/>
</dbReference>
<keyword evidence="12 17" id="KW-0862">Zinc</keyword>
<feature type="transmembrane region" description="Helical" evidence="18">
    <location>
        <begin position="99"/>
        <end position="120"/>
    </location>
</feature>
<dbReference type="NCBIfam" id="TIGR01357">
    <property type="entry name" value="aroB"/>
    <property type="match status" value="1"/>
</dbReference>
<dbReference type="PANTHER" id="PTHR43622:SF7">
    <property type="entry name" value="3-DEHYDROQUINATE SYNTHASE, CHLOROPLASTIC"/>
    <property type="match status" value="1"/>
</dbReference>
<evidence type="ECO:0000256" key="12">
    <source>
        <dbReference type="ARBA" id="ARBA00022833"/>
    </source>
</evidence>
<feature type="binding site" evidence="17">
    <location>
        <position position="247"/>
    </location>
    <ligand>
        <name>Zn(2+)</name>
        <dbReference type="ChEBI" id="CHEBI:29105"/>
    </ligand>
</feature>
<comment type="cofactor">
    <cofactor evidence="17">
        <name>Co(2+)</name>
        <dbReference type="ChEBI" id="CHEBI:48828"/>
    </cofactor>
    <cofactor evidence="17">
        <name>Zn(2+)</name>
        <dbReference type="ChEBI" id="CHEBI:29105"/>
    </cofactor>
    <text evidence="17">Binds 1 divalent metal cation per subunit. Can use either Co(2+) or Zn(2+).</text>
</comment>
<keyword evidence="11 17" id="KW-0547">Nucleotide-binding</keyword>
<dbReference type="Pfam" id="PF24621">
    <property type="entry name" value="DHQS_C"/>
    <property type="match status" value="1"/>
</dbReference>
<comment type="catalytic activity">
    <reaction evidence="1 17">
        <text>7-phospho-2-dehydro-3-deoxy-D-arabino-heptonate = 3-dehydroquinate + phosphate</text>
        <dbReference type="Rhea" id="RHEA:21968"/>
        <dbReference type="ChEBI" id="CHEBI:32364"/>
        <dbReference type="ChEBI" id="CHEBI:43474"/>
        <dbReference type="ChEBI" id="CHEBI:58394"/>
        <dbReference type="EC" id="4.2.3.4"/>
    </reaction>
</comment>
<keyword evidence="18" id="KW-0472">Membrane</keyword>
<dbReference type="GO" id="GO:0003856">
    <property type="term" value="F:3-dehydroquinate synthase activity"/>
    <property type="evidence" value="ECO:0007669"/>
    <property type="project" value="UniProtKB-EC"/>
</dbReference>
<comment type="subcellular location">
    <subcellularLocation>
        <location evidence="3 17">Cytoplasm</location>
    </subcellularLocation>
</comment>
<evidence type="ECO:0000256" key="15">
    <source>
        <dbReference type="ARBA" id="ARBA00023239"/>
    </source>
</evidence>
<keyword evidence="16 17" id="KW-0170">Cobalt</keyword>